<evidence type="ECO:0000256" key="4">
    <source>
        <dbReference type="ARBA" id="ARBA00022989"/>
    </source>
</evidence>
<proteinExistence type="inferred from homology"/>
<evidence type="ECO:0000313" key="9">
    <source>
        <dbReference type="Proteomes" id="UP000008312"/>
    </source>
</evidence>
<comment type="subcellular location">
    <subcellularLocation>
        <location evidence="6">Golgi apparatus membrane</location>
        <topology evidence="6">Multi-pass membrane protein</topology>
    </subcellularLocation>
    <subcellularLocation>
        <location evidence="1">Membrane</location>
        <topology evidence="1">Multi-pass membrane protein</topology>
    </subcellularLocation>
</comment>
<gene>
    <name evidence="8" type="ORF">GSBLH_T00002516001</name>
</gene>
<evidence type="ECO:0000256" key="2">
    <source>
        <dbReference type="ARBA" id="ARBA00010596"/>
    </source>
</evidence>
<accession>D8M3B8</accession>
<dbReference type="PANTHER" id="PTHR21236:SF1">
    <property type="entry name" value="PROTEIN YIPF6"/>
    <property type="match status" value="1"/>
</dbReference>
<evidence type="ECO:0000313" key="8">
    <source>
        <dbReference type="EMBL" id="CBK22391.2"/>
    </source>
</evidence>
<dbReference type="GO" id="GO:0006888">
    <property type="term" value="P:endoplasmic reticulum to Golgi vesicle-mediated transport"/>
    <property type="evidence" value="ECO:0007669"/>
    <property type="project" value="InterPro"/>
</dbReference>
<feature type="transmembrane region" description="Helical" evidence="6">
    <location>
        <begin position="106"/>
        <end position="125"/>
    </location>
</feature>
<feature type="domain" description="Yip1" evidence="7">
    <location>
        <begin position="42"/>
        <end position="183"/>
    </location>
</feature>
<reference evidence="8" key="1">
    <citation type="submission" date="2010-02" db="EMBL/GenBank/DDBJ databases">
        <title>Sequencing and annotation of the Blastocystis hominis genome.</title>
        <authorList>
            <person name="Wincker P."/>
        </authorList>
    </citation>
    <scope>NUCLEOTIDE SEQUENCE</scope>
    <source>
        <strain evidence="8">Singapore isolate B</strain>
    </source>
</reference>
<dbReference type="FunCoup" id="D8M3B8">
    <property type="interactions" value="116"/>
</dbReference>
<protein>
    <recommendedName>
        <fullName evidence="6">Protein YIPF</fullName>
    </recommendedName>
</protein>
<feature type="transmembrane region" description="Helical" evidence="6">
    <location>
        <begin position="54"/>
        <end position="73"/>
    </location>
</feature>
<evidence type="ECO:0000256" key="3">
    <source>
        <dbReference type="ARBA" id="ARBA00022692"/>
    </source>
</evidence>
<keyword evidence="9" id="KW-1185">Reference proteome</keyword>
<keyword evidence="5 6" id="KW-0472">Membrane</keyword>
<keyword evidence="3 6" id="KW-0812">Transmembrane</keyword>
<sequence>METREMNYESSTLNESVYDTFKRDFTVMLAKIKIVFLRSVVHPDVQKHIDDWDLWGPLLLGILFSLYSSDIITSKYDSSVVFSTLIIVQWLGAFVIAVNAKLLRVNISFFQMACALGYSLLPVYIMSIVPQLFYSKVFGLMVFRLLGVAWSVRTVNVFLSKSMDNTRRGLVLFPTLLYFLFFSLVTLCFVCLIHEKEGEMREVEVDMGS</sequence>
<dbReference type="InterPro" id="IPR006977">
    <property type="entry name" value="Yip1_dom"/>
</dbReference>
<dbReference type="InParanoid" id="D8M3B8"/>
<comment type="caution">
    <text evidence="6">Lacks conserved residue(s) required for the propagation of feature annotation.</text>
</comment>
<evidence type="ECO:0000256" key="6">
    <source>
        <dbReference type="RuleBase" id="RU361264"/>
    </source>
</evidence>
<dbReference type="PANTHER" id="PTHR21236">
    <property type="entry name" value="GOLGI MEMBRANE PROTEIN YIP1"/>
    <property type="match status" value="1"/>
</dbReference>
<name>D8M3B8_BLAHO</name>
<dbReference type="EMBL" id="FN668650">
    <property type="protein sequence ID" value="CBK22391.2"/>
    <property type="molecule type" value="Genomic_DNA"/>
</dbReference>
<feature type="transmembrane region" description="Helical" evidence="6">
    <location>
        <begin position="171"/>
        <end position="193"/>
    </location>
</feature>
<evidence type="ECO:0000256" key="5">
    <source>
        <dbReference type="ARBA" id="ARBA00023136"/>
    </source>
</evidence>
<dbReference type="InterPro" id="IPR045231">
    <property type="entry name" value="Yip1/4-like"/>
</dbReference>
<dbReference type="GO" id="GO:0000139">
    <property type="term" value="C:Golgi membrane"/>
    <property type="evidence" value="ECO:0007669"/>
    <property type="project" value="UniProtKB-SubCell"/>
</dbReference>
<evidence type="ECO:0000259" key="7">
    <source>
        <dbReference type="Pfam" id="PF04893"/>
    </source>
</evidence>
<evidence type="ECO:0000256" key="1">
    <source>
        <dbReference type="ARBA" id="ARBA00004141"/>
    </source>
</evidence>
<dbReference type="RefSeq" id="XP_012896439.1">
    <property type="nucleotide sequence ID" value="XM_013040985.1"/>
</dbReference>
<feature type="transmembrane region" description="Helical" evidence="6">
    <location>
        <begin position="80"/>
        <end position="100"/>
    </location>
</feature>
<dbReference type="OrthoDB" id="411251at2759"/>
<dbReference type="GeneID" id="24919675"/>
<dbReference type="GO" id="GO:0005802">
    <property type="term" value="C:trans-Golgi network"/>
    <property type="evidence" value="ECO:0007669"/>
    <property type="project" value="TreeGrafter"/>
</dbReference>
<keyword evidence="4 6" id="KW-1133">Transmembrane helix</keyword>
<dbReference type="Proteomes" id="UP000008312">
    <property type="component" value="Unassembled WGS sequence"/>
</dbReference>
<organism evidence="8">
    <name type="scientific">Blastocystis hominis</name>
    <dbReference type="NCBI Taxonomy" id="12968"/>
    <lineage>
        <taxon>Eukaryota</taxon>
        <taxon>Sar</taxon>
        <taxon>Stramenopiles</taxon>
        <taxon>Bigyra</taxon>
        <taxon>Opalozoa</taxon>
        <taxon>Opalinata</taxon>
        <taxon>Blastocystidae</taxon>
        <taxon>Blastocystis</taxon>
    </lineage>
</organism>
<dbReference type="OMA" id="VMAMFGW"/>
<dbReference type="AlphaFoldDB" id="D8M3B8"/>
<comment type="similarity">
    <text evidence="2 6">Belongs to the YIP1 family.</text>
</comment>
<dbReference type="Pfam" id="PF04893">
    <property type="entry name" value="Yip1"/>
    <property type="match status" value="1"/>
</dbReference>